<organism evidence="2 3">
    <name type="scientific">Heracleum sosnowskyi</name>
    <dbReference type="NCBI Taxonomy" id="360622"/>
    <lineage>
        <taxon>Eukaryota</taxon>
        <taxon>Viridiplantae</taxon>
        <taxon>Streptophyta</taxon>
        <taxon>Embryophyta</taxon>
        <taxon>Tracheophyta</taxon>
        <taxon>Spermatophyta</taxon>
        <taxon>Magnoliopsida</taxon>
        <taxon>eudicotyledons</taxon>
        <taxon>Gunneridae</taxon>
        <taxon>Pentapetalae</taxon>
        <taxon>asterids</taxon>
        <taxon>campanulids</taxon>
        <taxon>Apiales</taxon>
        <taxon>Apiaceae</taxon>
        <taxon>Apioideae</taxon>
        <taxon>apioid superclade</taxon>
        <taxon>Tordylieae</taxon>
        <taxon>Tordyliinae</taxon>
        <taxon>Heracleum</taxon>
    </lineage>
</organism>
<evidence type="ECO:0000313" key="3">
    <source>
        <dbReference type="Proteomes" id="UP001237642"/>
    </source>
</evidence>
<reference evidence="2" key="2">
    <citation type="submission" date="2023-05" db="EMBL/GenBank/DDBJ databases">
        <authorList>
            <person name="Schelkunov M.I."/>
        </authorList>
    </citation>
    <scope>NUCLEOTIDE SEQUENCE</scope>
    <source>
        <strain evidence="2">Hsosn_3</strain>
        <tissue evidence="2">Leaf</tissue>
    </source>
</reference>
<reference evidence="2" key="1">
    <citation type="submission" date="2023-02" db="EMBL/GenBank/DDBJ databases">
        <title>Genome of toxic invasive species Heracleum sosnowskyi carries increased number of genes despite the absence of recent whole-genome duplications.</title>
        <authorList>
            <person name="Schelkunov M."/>
            <person name="Shtratnikova V."/>
            <person name="Makarenko M."/>
            <person name="Klepikova A."/>
            <person name="Omelchenko D."/>
            <person name="Novikova G."/>
            <person name="Obukhova E."/>
            <person name="Bogdanov V."/>
            <person name="Penin A."/>
            <person name="Logacheva M."/>
        </authorList>
    </citation>
    <scope>NUCLEOTIDE SEQUENCE</scope>
    <source>
        <strain evidence="2">Hsosn_3</strain>
        <tissue evidence="2">Leaf</tissue>
    </source>
</reference>
<comment type="caution">
    <text evidence="2">The sequence shown here is derived from an EMBL/GenBank/DDBJ whole genome shotgun (WGS) entry which is preliminary data.</text>
</comment>
<gene>
    <name evidence="2" type="ORF">POM88_003403</name>
</gene>
<proteinExistence type="predicted"/>
<dbReference type="PANTHER" id="PTHR35167">
    <property type="entry name" value="OS05G0216466 PROTEIN"/>
    <property type="match status" value="1"/>
</dbReference>
<evidence type="ECO:0000256" key="1">
    <source>
        <dbReference type="SAM" id="MobiDB-lite"/>
    </source>
</evidence>
<evidence type="ECO:0000313" key="2">
    <source>
        <dbReference type="EMBL" id="KAK1403798.1"/>
    </source>
</evidence>
<sequence>MEEDLKDMDMAAAAEQLMQLSGDEDDDSKNDGILSCSSTHTHSENIDKRKNHKNVVAAQNRDDQSFTNYRISDSLVMRPKKRTRYRSIMHLYMSTKPVLQNVS</sequence>
<feature type="region of interest" description="Disordered" evidence="1">
    <location>
        <begin position="1"/>
        <end position="61"/>
    </location>
</feature>
<dbReference type="PANTHER" id="PTHR35167:SF3">
    <property type="entry name" value="OS05G0216466 PROTEIN"/>
    <property type="match status" value="1"/>
</dbReference>
<dbReference type="EMBL" id="JAUIZM010000001">
    <property type="protein sequence ID" value="KAK1403798.1"/>
    <property type="molecule type" value="Genomic_DNA"/>
</dbReference>
<dbReference type="Proteomes" id="UP001237642">
    <property type="component" value="Unassembled WGS sequence"/>
</dbReference>
<dbReference type="AlphaFoldDB" id="A0AAD8JIM6"/>
<accession>A0AAD8JIM6</accession>
<keyword evidence="3" id="KW-1185">Reference proteome</keyword>
<name>A0AAD8JIM6_9APIA</name>
<protein>
    <submittedName>
        <fullName evidence="2">Uncharacterized protein</fullName>
    </submittedName>
</protein>